<keyword evidence="3" id="KW-1185">Reference proteome</keyword>
<reference evidence="2 3" key="1">
    <citation type="submission" date="2019-07" db="EMBL/GenBank/DDBJ databases">
        <title>Lysobacter weifangensis sp. nov., isolated from bensulfuron-methyl contaminated farmland soil.</title>
        <authorList>
            <person name="Zhao H."/>
        </authorList>
    </citation>
    <scope>NUCLEOTIDE SEQUENCE [LARGE SCALE GENOMIC DNA]</scope>
    <source>
        <strain evidence="2 3">CC-Bw-6</strain>
    </source>
</reference>
<proteinExistence type="predicted"/>
<evidence type="ECO:0000313" key="2">
    <source>
        <dbReference type="EMBL" id="QDQ74732.1"/>
    </source>
</evidence>
<dbReference type="InterPro" id="IPR044862">
    <property type="entry name" value="Pro_4_hyd_alph_FE2OG_OXY"/>
</dbReference>
<feature type="domain" description="Prolyl 4-hydroxylase alpha subunit Fe(2+) 2OG dioxygenase" evidence="1">
    <location>
        <begin position="109"/>
        <end position="189"/>
    </location>
</feature>
<evidence type="ECO:0000259" key="1">
    <source>
        <dbReference type="Pfam" id="PF13640"/>
    </source>
</evidence>
<dbReference type="OrthoDB" id="8578235at2"/>
<dbReference type="Gene3D" id="2.60.120.620">
    <property type="entry name" value="q2cbj1_9rhob like domain"/>
    <property type="match status" value="1"/>
</dbReference>
<protein>
    <submittedName>
        <fullName evidence="2">2OG-Fe(II) oxygenase</fullName>
    </submittedName>
</protein>
<gene>
    <name evidence="2" type="ORF">FNZ56_02705</name>
</gene>
<name>A0A516V873_9GAMM</name>
<dbReference type="Proteomes" id="UP000315891">
    <property type="component" value="Chromosome"/>
</dbReference>
<dbReference type="EMBL" id="CP041742">
    <property type="protein sequence ID" value="QDQ74732.1"/>
    <property type="molecule type" value="Genomic_DNA"/>
</dbReference>
<accession>A0A516V873</accession>
<sequence length="230" mass="25577">MPPVPLLDVARLDGPDAIVAREPFRFMVAPGQLDDAHRQALVADFPRYGSAGFFPYEPADCGPALRRLIDEITAPAFAEALGRKLGIDRLGDHPAIVTLSDSVNRRHGTLHTDSRSKVATALVYFNEDWPHGSAGCLRFLASGDDIEAMVSPEILPLYGTLAAFARADNSWHGHLPFEGERRVLQVAWLTSEDELRRKQKRGTFSRWFKKFMGGLDRRFGAGRDVNARHD</sequence>
<dbReference type="Pfam" id="PF13640">
    <property type="entry name" value="2OG-FeII_Oxy_3"/>
    <property type="match status" value="1"/>
</dbReference>
<evidence type="ECO:0000313" key="3">
    <source>
        <dbReference type="Proteomes" id="UP000315891"/>
    </source>
</evidence>
<dbReference type="AlphaFoldDB" id="A0A516V873"/>
<organism evidence="2 3">
    <name type="scientific">Pseudoluteimonas lycopersici</name>
    <dbReference type="NCBI Taxonomy" id="1324796"/>
    <lineage>
        <taxon>Bacteria</taxon>
        <taxon>Pseudomonadati</taxon>
        <taxon>Pseudomonadota</taxon>
        <taxon>Gammaproteobacteria</taxon>
        <taxon>Lysobacterales</taxon>
        <taxon>Lysobacteraceae</taxon>
        <taxon>Pseudoluteimonas</taxon>
    </lineage>
</organism>